<evidence type="ECO:0000256" key="17">
    <source>
        <dbReference type="SAM" id="SignalP"/>
    </source>
</evidence>
<protein>
    <recommendedName>
        <fullName evidence="13">Lysosome-associated membrane glycoprotein 1</fullName>
    </recommendedName>
</protein>
<dbReference type="InterPro" id="IPR018134">
    <property type="entry name" value="LAMP_CS"/>
</dbReference>
<feature type="signal peptide" evidence="17">
    <location>
        <begin position="1"/>
        <end position="19"/>
    </location>
</feature>
<evidence type="ECO:0000256" key="14">
    <source>
        <dbReference type="PROSITE-ProRule" id="PRU00740"/>
    </source>
</evidence>
<dbReference type="InterPro" id="IPR002000">
    <property type="entry name" value="Lysosome-assoc_membr_glycop"/>
</dbReference>
<feature type="domain" description="Lysosome-associated membrane glycoprotein 2-like transmembrane" evidence="19">
    <location>
        <begin position="216"/>
        <end position="247"/>
    </location>
</feature>
<evidence type="ECO:0000256" key="10">
    <source>
        <dbReference type="ARBA" id="ARBA00023228"/>
    </source>
</evidence>
<feature type="region of interest" description="Disordered" evidence="15">
    <location>
        <begin position="28"/>
        <end position="52"/>
    </location>
</feature>
<dbReference type="InterPro" id="IPR048524">
    <property type="entry name" value="Lamp2-like_TM"/>
</dbReference>
<dbReference type="PANTHER" id="PTHR11506:SF27">
    <property type="entry name" value="LYSOSOME-ASSOCIATED MEMBRANE GLYCOPROTEIN 1"/>
    <property type="match status" value="1"/>
</dbReference>
<keyword evidence="4 17" id="KW-0732">Signal</keyword>
<dbReference type="GO" id="GO:0031902">
    <property type="term" value="C:late endosome membrane"/>
    <property type="evidence" value="ECO:0007669"/>
    <property type="project" value="TreeGrafter"/>
</dbReference>
<evidence type="ECO:0000256" key="3">
    <source>
        <dbReference type="ARBA" id="ARBA00022692"/>
    </source>
</evidence>
<keyword evidence="21" id="KW-1185">Reference proteome</keyword>
<evidence type="ECO:0000259" key="19">
    <source>
        <dbReference type="Pfam" id="PF21222"/>
    </source>
</evidence>
<name>A0AAV2JX12_KNICA</name>
<evidence type="ECO:0000256" key="15">
    <source>
        <dbReference type="SAM" id="MobiDB-lite"/>
    </source>
</evidence>
<evidence type="ECO:0000256" key="9">
    <source>
        <dbReference type="ARBA" id="ARBA00023180"/>
    </source>
</evidence>
<evidence type="ECO:0000256" key="12">
    <source>
        <dbReference type="ARBA" id="ARBA00060404"/>
    </source>
</evidence>
<reference evidence="20 21" key="1">
    <citation type="submission" date="2024-04" db="EMBL/GenBank/DDBJ databases">
        <authorList>
            <person name="Waldvogel A.-M."/>
            <person name="Schoenle A."/>
        </authorList>
    </citation>
    <scope>NUCLEOTIDE SEQUENCE [LARGE SCALE GENOMIC DNA]</scope>
</reference>
<gene>
    <name evidence="20" type="ORF">KC01_LOCUS12761</name>
</gene>
<feature type="compositionally biased region" description="Pro residues" evidence="15">
    <location>
        <begin position="33"/>
        <end position="45"/>
    </location>
</feature>
<dbReference type="Pfam" id="PF21222">
    <property type="entry name" value="Lamp2_2nd"/>
    <property type="match status" value="1"/>
</dbReference>
<evidence type="ECO:0000313" key="20">
    <source>
        <dbReference type="EMBL" id="CAL1582074.1"/>
    </source>
</evidence>
<evidence type="ECO:0000256" key="16">
    <source>
        <dbReference type="SAM" id="Phobius"/>
    </source>
</evidence>
<keyword evidence="9" id="KW-0325">Glycoprotein</keyword>
<evidence type="ECO:0000256" key="8">
    <source>
        <dbReference type="ARBA" id="ARBA00023157"/>
    </source>
</evidence>
<dbReference type="Proteomes" id="UP001497482">
    <property type="component" value="Chromosome 15"/>
</dbReference>
<keyword evidence="10 14" id="KW-0458">Lysosome</keyword>
<dbReference type="PROSITE" id="PS51407">
    <property type="entry name" value="LAMP_3"/>
    <property type="match status" value="1"/>
</dbReference>
<dbReference type="EMBL" id="OZ035837">
    <property type="protein sequence ID" value="CAL1582074.1"/>
    <property type="molecule type" value="Genomic_DNA"/>
</dbReference>
<accession>A0AAV2JX12</accession>
<dbReference type="Gene3D" id="2.40.160.110">
    <property type="match status" value="1"/>
</dbReference>
<feature type="transmembrane region" description="Helical" evidence="16">
    <location>
        <begin position="214"/>
        <end position="237"/>
    </location>
</feature>
<dbReference type="FunFam" id="2.40.160.110:FF:000001">
    <property type="entry name" value="lysosome-associated membrane glycoprotein 2 isoform X2"/>
    <property type="match status" value="1"/>
</dbReference>
<dbReference type="PRINTS" id="PR00336">
    <property type="entry name" value="LYSASSOCTDMP"/>
</dbReference>
<evidence type="ECO:0000256" key="4">
    <source>
        <dbReference type="ARBA" id="ARBA00022729"/>
    </source>
</evidence>
<feature type="domain" description="Lysosome-associated membrane glycoprotein 2-like luminal" evidence="18">
    <location>
        <begin position="48"/>
        <end position="196"/>
    </location>
</feature>
<evidence type="ECO:0000256" key="5">
    <source>
        <dbReference type="ARBA" id="ARBA00022753"/>
    </source>
</evidence>
<dbReference type="PANTHER" id="PTHR11506">
    <property type="entry name" value="LYSOSOME-ASSOCIATED MEMBRANE GLYCOPROTEIN"/>
    <property type="match status" value="1"/>
</dbReference>
<evidence type="ECO:0000256" key="1">
    <source>
        <dbReference type="ARBA" id="ARBA00004251"/>
    </source>
</evidence>
<keyword evidence="2" id="KW-1003">Cell membrane</keyword>
<evidence type="ECO:0000256" key="2">
    <source>
        <dbReference type="ARBA" id="ARBA00022475"/>
    </source>
</evidence>
<dbReference type="GO" id="GO:0072594">
    <property type="term" value="P:establishment of protein localization to organelle"/>
    <property type="evidence" value="ECO:0007669"/>
    <property type="project" value="TreeGrafter"/>
</dbReference>
<comment type="subcellular location">
    <subcellularLocation>
        <location evidence="1">Cell membrane</location>
        <topology evidence="1">Single-pass type I membrane protein</topology>
    </subcellularLocation>
    <subcellularLocation>
        <location evidence="12">Cytolytic granule membrane</location>
        <topology evidence="12">Single-pass type I membrane protein</topology>
    </subcellularLocation>
    <subcellularLocation>
        <location evidence="11">Late endosome membrane</location>
        <topology evidence="11">Single-pass type I membrane protein</topology>
    </subcellularLocation>
    <subcellularLocation>
        <location evidence="14">Lysosome membrane</location>
        <topology evidence="14">Single-pass type I membrane protein</topology>
    </subcellularLocation>
</comment>
<sequence>MAPISMRLYMGLILHIIVAAVTHQGASDLISTPEPPPTTPPPQGPGIPAEGDYRVKNENGTVCLKANMALQINISLPSAPKNASVQNVFNLIPNETSSFGSCDKESAILKLNSGQRTELTFRFTINTTSNKYNLEGLSILATLPDMMEPVSFENDSLDYLRGRLGFSYRCRSEQTLVVTQDFSLNTYLLHVQPFGLTGDVFGSALECLLDEDDLVIPIVVGVALAGLVFIVLLAYLIGRKRSHAGYQTI</sequence>
<evidence type="ECO:0000256" key="7">
    <source>
        <dbReference type="ARBA" id="ARBA00023136"/>
    </source>
</evidence>
<dbReference type="Pfam" id="PF01299">
    <property type="entry name" value="Lamp2-like_luminal"/>
    <property type="match status" value="1"/>
</dbReference>
<dbReference type="GO" id="GO:0005886">
    <property type="term" value="C:plasma membrane"/>
    <property type="evidence" value="ECO:0007669"/>
    <property type="project" value="UniProtKB-SubCell"/>
</dbReference>
<proteinExistence type="inferred from homology"/>
<keyword evidence="5" id="KW-0967">Endosome</keyword>
<comment type="caution">
    <text evidence="14">Lacks conserved residue(s) required for the propagation of feature annotation.</text>
</comment>
<evidence type="ECO:0000256" key="6">
    <source>
        <dbReference type="ARBA" id="ARBA00022989"/>
    </source>
</evidence>
<feature type="chain" id="PRO_5043931910" description="Lysosome-associated membrane glycoprotein 1" evidence="17">
    <location>
        <begin position="20"/>
        <end position="249"/>
    </location>
</feature>
<keyword evidence="3 14" id="KW-0812">Transmembrane</keyword>
<evidence type="ECO:0000259" key="18">
    <source>
        <dbReference type="Pfam" id="PF01299"/>
    </source>
</evidence>
<evidence type="ECO:0000256" key="11">
    <source>
        <dbReference type="ARBA" id="ARBA00037817"/>
    </source>
</evidence>
<organism evidence="20 21">
    <name type="scientific">Knipowitschia caucasica</name>
    <name type="common">Caucasian dwarf goby</name>
    <name type="synonym">Pomatoschistus caucasicus</name>
    <dbReference type="NCBI Taxonomy" id="637954"/>
    <lineage>
        <taxon>Eukaryota</taxon>
        <taxon>Metazoa</taxon>
        <taxon>Chordata</taxon>
        <taxon>Craniata</taxon>
        <taxon>Vertebrata</taxon>
        <taxon>Euteleostomi</taxon>
        <taxon>Actinopterygii</taxon>
        <taxon>Neopterygii</taxon>
        <taxon>Teleostei</taxon>
        <taxon>Neoteleostei</taxon>
        <taxon>Acanthomorphata</taxon>
        <taxon>Gobiaria</taxon>
        <taxon>Gobiiformes</taxon>
        <taxon>Gobioidei</taxon>
        <taxon>Gobiidae</taxon>
        <taxon>Gobiinae</taxon>
        <taxon>Knipowitschia</taxon>
    </lineage>
</organism>
<keyword evidence="6 16" id="KW-1133">Transmembrane helix</keyword>
<feature type="disulfide bond" evidence="14">
    <location>
        <begin position="170"/>
        <end position="207"/>
    </location>
</feature>
<dbReference type="GO" id="GO:0005765">
    <property type="term" value="C:lysosomal membrane"/>
    <property type="evidence" value="ECO:0007669"/>
    <property type="project" value="UniProtKB-SubCell"/>
</dbReference>
<dbReference type="PROSITE" id="PS00311">
    <property type="entry name" value="LAMP_2"/>
    <property type="match status" value="1"/>
</dbReference>
<comment type="similarity">
    <text evidence="14">Belongs to the LAMP family.</text>
</comment>
<keyword evidence="7 14" id="KW-0472">Membrane</keyword>
<evidence type="ECO:0000313" key="21">
    <source>
        <dbReference type="Proteomes" id="UP001497482"/>
    </source>
</evidence>
<dbReference type="AlphaFoldDB" id="A0AAV2JX12"/>
<keyword evidence="8 14" id="KW-1015">Disulfide bond</keyword>
<evidence type="ECO:0000256" key="13">
    <source>
        <dbReference type="ARBA" id="ARBA00074383"/>
    </source>
</evidence>
<dbReference type="InterPro" id="IPR048528">
    <property type="entry name" value="Lamp2-like_luminal"/>
</dbReference>